<dbReference type="FunFam" id="3.30.70.2510:FF:000001">
    <property type="entry name" value="tRNA pseudouridine synthase Pus10"/>
    <property type="match status" value="1"/>
</dbReference>
<dbReference type="InterPro" id="IPR039894">
    <property type="entry name" value="Pus10-like"/>
</dbReference>
<dbReference type="GO" id="GO:0160148">
    <property type="term" value="F:tRNA pseudouridine(55) synthase activity"/>
    <property type="evidence" value="ECO:0007669"/>
    <property type="project" value="UniProtKB-EC"/>
</dbReference>
<dbReference type="GO" id="GO:0031119">
    <property type="term" value="P:tRNA pseudouridine synthesis"/>
    <property type="evidence" value="ECO:0007669"/>
    <property type="project" value="TreeGrafter"/>
</dbReference>
<comment type="similarity">
    <text evidence="1">Belongs to the pseudouridine synthase Pus10 family.</text>
</comment>
<keyword evidence="4" id="KW-0413">Isomerase</keyword>
<reference evidence="10 11" key="1">
    <citation type="journal article" date="2016" name="Nat. Commun.">
        <title>Extremotolerant tardigrade genome and improved radiotolerance of human cultured cells by tardigrade-unique protein.</title>
        <authorList>
            <person name="Hashimoto T."/>
            <person name="Horikawa D.D."/>
            <person name="Saito Y."/>
            <person name="Kuwahara H."/>
            <person name="Kozuka-Hata H."/>
            <person name="Shin-I T."/>
            <person name="Minakuchi Y."/>
            <person name="Ohishi K."/>
            <person name="Motoyama A."/>
            <person name="Aizu T."/>
            <person name="Enomoto A."/>
            <person name="Kondo K."/>
            <person name="Tanaka S."/>
            <person name="Hara Y."/>
            <person name="Koshikawa S."/>
            <person name="Sagara H."/>
            <person name="Miura T."/>
            <person name="Yokobori S."/>
            <person name="Miyagawa K."/>
            <person name="Suzuki Y."/>
            <person name="Kubo T."/>
            <person name="Oyama M."/>
            <person name="Kohara Y."/>
            <person name="Fujiyama A."/>
            <person name="Arakawa K."/>
            <person name="Katayama T."/>
            <person name="Toyoda A."/>
            <person name="Kunieda T."/>
        </authorList>
    </citation>
    <scope>NUCLEOTIDE SEQUENCE [LARGE SCALE GENOMIC DNA]</scope>
    <source>
        <strain evidence="10 11">YOKOZUNA-1</strain>
    </source>
</reference>
<dbReference type="NCBIfam" id="TIGR01213">
    <property type="entry name" value="pseudo_Pus10arc"/>
    <property type="match status" value="1"/>
</dbReference>
<dbReference type="PANTHER" id="PTHR21568">
    <property type="entry name" value="TRNA PSEUDOURIDINE SYNTHASE PUS10"/>
    <property type="match status" value="1"/>
</dbReference>
<evidence type="ECO:0000256" key="5">
    <source>
        <dbReference type="ARBA" id="ARBA00075270"/>
    </source>
</evidence>
<evidence type="ECO:0000256" key="2">
    <source>
        <dbReference type="ARBA" id="ARBA00012787"/>
    </source>
</evidence>
<sequence length="505" mass="56337">MPSSVANSIEGLRKHADTTSRLLGLGVCDRCLMRIAGEKYPATLREASSLIDGHLFCSQPPDQSTPGDDAKISSIVRPADASTVCPSCCGLLQESFCNVAFLTQICDTVQKSGYTMQTFWCSITMPPAADVRARSFDEYWDETAFKISGRLSVKDAWKAVVTPVFTSAFNVRWTGREGLEINIAIENPEMKGKECDVLRKRYPYAFQEKRDPDGKVKRCMTRHALEKVLLGMSSYDFKQFFPFPPKSLSAPSQLTQIVCIPSSVFVAGRYLKFSRTVSQTPWMIEEERKGDTSVEELICGKIKAKFQADSTRFSASGREDIDVRMLGTGRPFAVELINAKVSSLGEMDTINLEDDINNSSNGQIAVKSLRIVSRGDMTILKTGEEEKTKTYSALCSAREAFTAEDLAKINSLRTVKTDQWTPVRVLHRRSNAVRPKLIHELRAEATENPLQFRLELKTQAGTYVKEFIHSDFGRTDPSISSILQKDVDCVELDVTSVDLLWPPNT</sequence>
<dbReference type="GO" id="GO:0003723">
    <property type="term" value="F:RNA binding"/>
    <property type="evidence" value="ECO:0007669"/>
    <property type="project" value="InterPro"/>
</dbReference>
<dbReference type="InterPro" id="IPR048742">
    <property type="entry name" value="Pus10_N_euk"/>
</dbReference>
<evidence type="ECO:0000313" key="10">
    <source>
        <dbReference type="EMBL" id="GAV07118.1"/>
    </source>
</evidence>
<evidence type="ECO:0000259" key="9">
    <source>
        <dbReference type="Pfam" id="PF21238"/>
    </source>
</evidence>
<keyword evidence="11" id="KW-1185">Reference proteome</keyword>
<evidence type="ECO:0000256" key="7">
    <source>
        <dbReference type="ARBA" id="ARBA00083669"/>
    </source>
</evidence>
<feature type="domain" description="Pus10-like C-terminal" evidence="9">
    <location>
        <begin position="265"/>
        <end position="498"/>
    </location>
</feature>
<evidence type="ECO:0000259" key="8">
    <source>
        <dbReference type="Pfam" id="PF21237"/>
    </source>
</evidence>
<proteinExistence type="inferred from homology"/>
<dbReference type="InterPro" id="IPR020103">
    <property type="entry name" value="PsdUridine_synth_cat_dom_sf"/>
</dbReference>
<dbReference type="EMBL" id="BDGG01000014">
    <property type="protein sequence ID" value="GAV07118.1"/>
    <property type="molecule type" value="Genomic_DNA"/>
</dbReference>
<dbReference type="Gene3D" id="3.30.70.2510">
    <property type="match status" value="1"/>
</dbReference>
<dbReference type="SUPFAM" id="SSF55120">
    <property type="entry name" value="Pseudouridine synthase"/>
    <property type="match status" value="1"/>
</dbReference>
<dbReference type="Pfam" id="PF21237">
    <property type="entry name" value="Pus10_N_euk"/>
    <property type="match status" value="1"/>
</dbReference>
<dbReference type="EC" id="5.4.99.25" evidence="2"/>
<evidence type="ECO:0000256" key="3">
    <source>
        <dbReference type="ARBA" id="ARBA00022694"/>
    </source>
</evidence>
<protein>
    <recommendedName>
        <fullName evidence="2">tRNA pseudouridine(55) synthase</fullName>
        <ecNumber evidence="2">5.4.99.25</ecNumber>
    </recommendedName>
    <alternativeName>
        <fullName evidence="7">tRNA pseudouridine 55 synthase</fullName>
    </alternativeName>
    <alternativeName>
        <fullName evidence="5">tRNA pseudouridylate synthase</fullName>
    </alternativeName>
    <alternativeName>
        <fullName evidence="6">tRNA-uridine isomerase</fullName>
    </alternativeName>
</protein>
<evidence type="ECO:0000256" key="1">
    <source>
        <dbReference type="ARBA" id="ARBA00009652"/>
    </source>
</evidence>
<dbReference type="PANTHER" id="PTHR21568:SF0">
    <property type="entry name" value="TRNA PSEUDOURIDINE SYNTHASE PUS10"/>
    <property type="match status" value="1"/>
</dbReference>
<dbReference type="FunFam" id="3.30.70.3190:FF:000001">
    <property type="entry name" value="tRNA pseudouridine synthase Pus10"/>
    <property type="match status" value="1"/>
</dbReference>
<accession>A0A1D1W4N1</accession>
<keyword evidence="3" id="KW-0819">tRNA processing</keyword>
<evidence type="ECO:0000313" key="11">
    <source>
        <dbReference type="Proteomes" id="UP000186922"/>
    </source>
</evidence>
<dbReference type="InterPro" id="IPR048741">
    <property type="entry name" value="Pus10-like_C"/>
</dbReference>
<dbReference type="Gene3D" id="3.30.70.3190">
    <property type="match status" value="1"/>
</dbReference>
<evidence type="ECO:0000256" key="4">
    <source>
        <dbReference type="ARBA" id="ARBA00023235"/>
    </source>
</evidence>
<feature type="domain" description="Pus10 N-terminal eukaryotes" evidence="8">
    <location>
        <begin position="85"/>
        <end position="259"/>
    </location>
</feature>
<dbReference type="OrthoDB" id="271937at2759"/>
<gene>
    <name evidence="10" type="primary">RvY_16993-1</name>
    <name evidence="10" type="synonym">RvY_16993.1</name>
    <name evidence="10" type="ORF">RvY_16993</name>
</gene>
<dbReference type="Proteomes" id="UP000186922">
    <property type="component" value="Unassembled WGS sequence"/>
</dbReference>
<evidence type="ECO:0000256" key="6">
    <source>
        <dbReference type="ARBA" id="ARBA00079393"/>
    </source>
</evidence>
<dbReference type="AlphaFoldDB" id="A0A1D1W4N1"/>
<organism evidence="10 11">
    <name type="scientific">Ramazzottius varieornatus</name>
    <name type="common">Water bear</name>
    <name type="synonym">Tardigrade</name>
    <dbReference type="NCBI Taxonomy" id="947166"/>
    <lineage>
        <taxon>Eukaryota</taxon>
        <taxon>Metazoa</taxon>
        <taxon>Ecdysozoa</taxon>
        <taxon>Tardigrada</taxon>
        <taxon>Eutardigrada</taxon>
        <taxon>Parachela</taxon>
        <taxon>Hypsibioidea</taxon>
        <taxon>Ramazzottiidae</taxon>
        <taxon>Ramazzottius</taxon>
    </lineage>
</organism>
<dbReference type="STRING" id="947166.A0A1D1W4N1"/>
<dbReference type="Pfam" id="PF21238">
    <property type="entry name" value="Pus10_C"/>
    <property type="match status" value="1"/>
</dbReference>
<comment type="caution">
    <text evidence="10">The sequence shown here is derived from an EMBL/GenBank/DDBJ whole genome shotgun (WGS) entry which is preliminary data.</text>
</comment>
<name>A0A1D1W4N1_RAMVA</name>